<feature type="transmembrane region" description="Helical" evidence="2">
    <location>
        <begin position="70"/>
        <end position="96"/>
    </location>
</feature>
<keyword evidence="2" id="KW-1133">Transmembrane helix</keyword>
<reference evidence="3 4" key="1">
    <citation type="submission" date="2015-02" db="EMBL/GenBank/DDBJ databases">
        <title>Draft Genome Sequences of Two Closely-Related Aflatoxigenic Aspergillus Species Obtained from the Cote d'Ivoire.</title>
        <authorList>
            <person name="Moore G.G."/>
            <person name="Beltz S.B."/>
            <person name="Mack B.M."/>
        </authorList>
    </citation>
    <scope>NUCLEOTIDE SEQUENCE [LARGE SCALE GENOMIC DNA]</scope>
    <source>
        <strain evidence="3 4">SRRC1468</strain>
    </source>
</reference>
<dbReference type="STRING" id="308745.A0A0F8US52"/>
<feature type="region of interest" description="Disordered" evidence="1">
    <location>
        <begin position="163"/>
        <end position="198"/>
    </location>
</feature>
<dbReference type="EMBL" id="JZBS01001500">
    <property type="protein sequence ID" value="KKK22414.1"/>
    <property type="molecule type" value="Genomic_DNA"/>
</dbReference>
<feature type="compositionally biased region" description="Polar residues" evidence="1">
    <location>
        <begin position="8"/>
        <end position="28"/>
    </location>
</feature>
<comment type="caution">
    <text evidence="3">The sequence shown here is derived from an EMBL/GenBank/DDBJ whole genome shotgun (WGS) entry which is preliminary data.</text>
</comment>
<proteinExistence type="predicted"/>
<feature type="region of interest" description="Disordered" evidence="1">
    <location>
        <begin position="1"/>
        <end position="28"/>
    </location>
</feature>
<dbReference type="AlphaFoldDB" id="A0A0F8US52"/>
<feature type="transmembrane region" description="Helical" evidence="2">
    <location>
        <begin position="108"/>
        <end position="128"/>
    </location>
</feature>
<feature type="transmembrane region" description="Helical" evidence="2">
    <location>
        <begin position="140"/>
        <end position="158"/>
    </location>
</feature>
<accession>A0A0F8US52</accession>
<protein>
    <submittedName>
        <fullName evidence="3">Uncharacterized protein</fullName>
    </submittedName>
</protein>
<keyword evidence="2" id="KW-0812">Transmembrane</keyword>
<dbReference type="OrthoDB" id="3066029at2759"/>
<dbReference type="Proteomes" id="UP000034291">
    <property type="component" value="Unassembled WGS sequence"/>
</dbReference>
<evidence type="ECO:0000256" key="2">
    <source>
        <dbReference type="SAM" id="Phobius"/>
    </source>
</evidence>
<evidence type="ECO:0000313" key="4">
    <source>
        <dbReference type="Proteomes" id="UP000034291"/>
    </source>
</evidence>
<evidence type="ECO:0000313" key="3">
    <source>
        <dbReference type="EMBL" id="KKK22414.1"/>
    </source>
</evidence>
<organism evidence="3 4">
    <name type="scientific">Aspergillus rambellii</name>
    <dbReference type="NCBI Taxonomy" id="308745"/>
    <lineage>
        <taxon>Eukaryota</taxon>
        <taxon>Fungi</taxon>
        <taxon>Dikarya</taxon>
        <taxon>Ascomycota</taxon>
        <taxon>Pezizomycotina</taxon>
        <taxon>Eurotiomycetes</taxon>
        <taxon>Eurotiomycetidae</taxon>
        <taxon>Eurotiales</taxon>
        <taxon>Aspergillaceae</taxon>
        <taxon>Aspergillus</taxon>
        <taxon>Aspergillus subgen. Nidulantes</taxon>
    </lineage>
</organism>
<sequence>MDPDLEKVQSNPIAPARQPTQPQHSTGSDLPTWRKCIILFVVSWMTLAVTFSSTSLLWGPLMHFLGRRLAYNLAILVLCGGCSALVSVIGGVIVTFSSWRNIYWLQTAMAGLGLFLTCGLLATFQYGILSSARAIFNPRFHLTSALVSGIFYLAPPRVRLPDRKHRRRPALGPHGAHAHRETRRRASAPGPTEQGDSHAISRLAGGYAGLRLGFAGREGRDGGAGIGLMGSLNSLNTSTAGNSVSF</sequence>
<evidence type="ECO:0000256" key="1">
    <source>
        <dbReference type="SAM" id="MobiDB-lite"/>
    </source>
</evidence>
<feature type="transmembrane region" description="Helical" evidence="2">
    <location>
        <begin position="37"/>
        <end position="58"/>
    </location>
</feature>
<feature type="compositionally biased region" description="Basic residues" evidence="1">
    <location>
        <begin position="176"/>
        <end position="186"/>
    </location>
</feature>
<keyword evidence="4" id="KW-1185">Reference proteome</keyword>
<name>A0A0F8US52_9EURO</name>
<keyword evidence="2" id="KW-0472">Membrane</keyword>
<gene>
    <name evidence="3" type="ORF">ARAM_001418</name>
</gene>